<reference evidence="1 2" key="1">
    <citation type="submission" date="2019-03" db="EMBL/GenBank/DDBJ databases">
        <title>Seongchinamella monodicae gen. nov., sp. nov., a novel member of the Gammaproteobacteria isolated from a tidal mudflat of beach.</title>
        <authorList>
            <person name="Yang H.G."/>
            <person name="Kang J.W."/>
            <person name="Lee S.D."/>
        </authorList>
    </citation>
    <scope>NUCLEOTIDE SEQUENCE [LARGE SCALE GENOMIC DNA]</scope>
    <source>
        <strain evidence="1 2">GH4-78</strain>
    </source>
</reference>
<protein>
    <submittedName>
        <fullName evidence="1">ScyD/ScyE family protein</fullName>
    </submittedName>
</protein>
<accession>A0A4R5LQ23</accession>
<proteinExistence type="predicted"/>
<dbReference type="SUPFAM" id="SSF63829">
    <property type="entry name" value="Calcium-dependent phosphotriesterase"/>
    <property type="match status" value="1"/>
</dbReference>
<evidence type="ECO:0000313" key="2">
    <source>
        <dbReference type="Proteomes" id="UP000295554"/>
    </source>
</evidence>
<organism evidence="1 2">
    <name type="scientific">Seongchinamella unica</name>
    <dbReference type="NCBI Taxonomy" id="2547392"/>
    <lineage>
        <taxon>Bacteria</taxon>
        <taxon>Pseudomonadati</taxon>
        <taxon>Pseudomonadota</taxon>
        <taxon>Gammaproteobacteria</taxon>
        <taxon>Cellvibrionales</taxon>
        <taxon>Halieaceae</taxon>
        <taxon>Seongchinamella</taxon>
    </lineage>
</organism>
<comment type="caution">
    <text evidence="1">The sequence shown here is derived from an EMBL/GenBank/DDBJ whole genome shotgun (WGS) entry which is preliminary data.</text>
</comment>
<dbReference type="InterPro" id="IPR011042">
    <property type="entry name" value="6-blade_b-propeller_TolB-like"/>
</dbReference>
<keyword evidence="2" id="KW-1185">Reference proteome</keyword>
<name>A0A4R5LQ23_9GAMM</name>
<evidence type="ECO:0000313" key="1">
    <source>
        <dbReference type="EMBL" id="TDG12647.1"/>
    </source>
</evidence>
<dbReference type="EMBL" id="SMSE01000003">
    <property type="protein sequence ID" value="TDG12647.1"/>
    <property type="molecule type" value="Genomic_DNA"/>
</dbReference>
<dbReference type="OrthoDB" id="9774579at2"/>
<dbReference type="Proteomes" id="UP000295554">
    <property type="component" value="Unassembled WGS sequence"/>
</dbReference>
<dbReference type="AlphaFoldDB" id="A0A4R5LQ23"/>
<dbReference type="NCBIfam" id="NF033206">
    <property type="entry name" value="ScyE_fam"/>
    <property type="match status" value="1"/>
</dbReference>
<gene>
    <name evidence="1" type="ORF">E2F43_13755</name>
</gene>
<dbReference type="InterPro" id="IPR048031">
    <property type="entry name" value="ScyD/ScyE-like"/>
</dbReference>
<dbReference type="Gene3D" id="2.120.10.30">
    <property type="entry name" value="TolB, C-terminal domain"/>
    <property type="match status" value="1"/>
</dbReference>
<sequence>MSSGPLPACYVNDHAWSQSFTVWIGSVRLMSFLSARSLRGAGECVMFNACKCRAAARGVALAVAILLLFPTVVNAQPLVSGLQGSAGSTVGPDGHLYVTEGATGTVQRINPSTGAAELFTEGLPPWVIPGLGGAVDVAFIEETAYVLVTLINFEGEPSGLTNGIYRIDGPDSHTIIADLGAFNLANPPQTAFAIPTGVQWSLEVFRGGLLVSDGHLNRVLQVTQDGAVSILRSFDNIVPTGMDVSGHTIYMARPGPTPHSADDGQIVSFGPGTGEPDLVASGAPLLLDVEFGRGRSLYALSQGQWNGDFAGSPAVENDGTLWEVNNDASLRLIADGINLPNSVEIIGTSAFVVTLTGEVWRYDEISDAPFGHARGR</sequence>